<evidence type="ECO:0000256" key="4">
    <source>
        <dbReference type="HAMAP-Rule" id="MF_01341"/>
    </source>
</evidence>
<dbReference type="InterPro" id="IPR030878">
    <property type="entry name" value="Ribosomal_uL15"/>
</dbReference>
<evidence type="ECO:0000256" key="2">
    <source>
        <dbReference type="ARBA" id="ARBA00022980"/>
    </source>
</evidence>
<evidence type="ECO:0000313" key="8">
    <source>
        <dbReference type="EMBL" id="MDF1611020.1"/>
    </source>
</evidence>
<dbReference type="Proteomes" id="UP001221302">
    <property type="component" value="Unassembled WGS sequence"/>
</dbReference>
<keyword evidence="4" id="KW-0699">rRNA-binding</keyword>
<dbReference type="GO" id="GO:0006412">
    <property type="term" value="P:translation"/>
    <property type="evidence" value="ECO:0007669"/>
    <property type="project" value="UniProtKB-UniRule"/>
</dbReference>
<dbReference type="RefSeq" id="WP_321534785.1">
    <property type="nucleotide sequence ID" value="NZ_JARGDL010000002.1"/>
</dbReference>
<dbReference type="Pfam" id="PF00828">
    <property type="entry name" value="Ribosomal_L27A"/>
    <property type="match status" value="1"/>
</dbReference>
<feature type="compositionally biased region" description="Gly residues" evidence="6">
    <location>
        <begin position="23"/>
        <end position="32"/>
    </location>
</feature>
<name>A0AAE3P1E1_9BACT</name>
<dbReference type="InterPro" id="IPR001196">
    <property type="entry name" value="Ribosomal_uL15_CS"/>
</dbReference>
<dbReference type="GO" id="GO:0022625">
    <property type="term" value="C:cytosolic large ribosomal subunit"/>
    <property type="evidence" value="ECO:0007669"/>
    <property type="project" value="TreeGrafter"/>
</dbReference>
<evidence type="ECO:0000256" key="1">
    <source>
        <dbReference type="ARBA" id="ARBA00007320"/>
    </source>
</evidence>
<dbReference type="PANTHER" id="PTHR12934:SF11">
    <property type="entry name" value="LARGE RIBOSOMAL SUBUNIT PROTEIN UL15M"/>
    <property type="match status" value="1"/>
</dbReference>
<comment type="similarity">
    <text evidence="1 4 5">Belongs to the universal ribosomal protein uL15 family.</text>
</comment>
<sequence length="154" mass="16705">MDILSNLKPAKGSNKKVKRIGRGEGSGHGGTATRGENGQRSRAGAKYKVWFEGGQMPLQRRVPKRGFKSPFRVEYQIVNVGSLQKLIDDKKVEDGIINAVSLFKNGLISKANAPFKILGNGELTSKLNVEAHKFSASAKQKIEAVGGTTKEIKL</sequence>
<reference evidence="8" key="1">
    <citation type="submission" date="2023-03" db="EMBL/GenBank/DDBJ databases">
        <title>Stygiobacter electus gen. nov., sp. nov., facultatively anaerobic thermotolerant bacterium of the class Ignavibacteria from a well of Yessentuki mineral water deposit.</title>
        <authorList>
            <person name="Podosokorskaya O.A."/>
            <person name="Elcheninov A.G."/>
            <person name="Petrova N.F."/>
            <person name="Zavarzina D.G."/>
            <person name="Kublanov I.V."/>
            <person name="Merkel A.Y."/>
        </authorList>
    </citation>
    <scope>NUCLEOTIDE SEQUENCE</scope>
    <source>
        <strain evidence="8">09-Me</strain>
    </source>
</reference>
<dbReference type="GO" id="GO:0019843">
    <property type="term" value="F:rRNA binding"/>
    <property type="evidence" value="ECO:0007669"/>
    <property type="project" value="UniProtKB-UniRule"/>
</dbReference>
<dbReference type="HAMAP" id="MF_01341">
    <property type="entry name" value="Ribosomal_uL15"/>
    <property type="match status" value="1"/>
</dbReference>
<organism evidence="8 9">
    <name type="scientific">Stygiobacter electus</name>
    <dbReference type="NCBI Taxonomy" id="3032292"/>
    <lineage>
        <taxon>Bacteria</taxon>
        <taxon>Pseudomonadati</taxon>
        <taxon>Ignavibacteriota</taxon>
        <taxon>Ignavibacteria</taxon>
        <taxon>Ignavibacteriales</taxon>
        <taxon>Melioribacteraceae</taxon>
        <taxon>Stygiobacter</taxon>
    </lineage>
</organism>
<dbReference type="InterPro" id="IPR036227">
    <property type="entry name" value="Ribosomal_uL15/eL18_sf"/>
</dbReference>
<dbReference type="NCBIfam" id="TIGR01071">
    <property type="entry name" value="rplO_bact"/>
    <property type="match status" value="1"/>
</dbReference>
<dbReference type="InterPro" id="IPR005749">
    <property type="entry name" value="Ribosomal_uL15_bac-type"/>
</dbReference>
<keyword evidence="4" id="KW-0694">RNA-binding</keyword>
<dbReference type="InterPro" id="IPR021131">
    <property type="entry name" value="Ribosomal_uL15/eL18"/>
</dbReference>
<comment type="function">
    <text evidence="4">Binds to the 23S rRNA.</text>
</comment>
<dbReference type="PROSITE" id="PS00475">
    <property type="entry name" value="RIBOSOMAL_L15"/>
    <property type="match status" value="1"/>
</dbReference>
<protein>
    <recommendedName>
        <fullName evidence="4">Large ribosomal subunit protein uL15</fullName>
    </recommendedName>
</protein>
<comment type="subunit">
    <text evidence="4">Part of the 50S ribosomal subunit.</text>
</comment>
<evidence type="ECO:0000259" key="7">
    <source>
        <dbReference type="Pfam" id="PF00828"/>
    </source>
</evidence>
<evidence type="ECO:0000313" key="9">
    <source>
        <dbReference type="Proteomes" id="UP001221302"/>
    </source>
</evidence>
<evidence type="ECO:0000256" key="6">
    <source>
        <dbReference type="SAM" id="MobiDB-lite"/>
    </source>
</evidence>
<keyword evidence="9" id="KW-1185">Reference proteome</keyword>
<gene>
    <name evidence="4 8" type="primary">rplO</name>
    <name evidence="8" type="ORF">P0M35_02580</name>
</gene>
<feature type="domain" description="Large ribosomal subunit protein uL15/eL18" evidence="7">
    <location>
        <begin position="77"/>
        <end position="149"/>
    </location>
</feature>
<feature type="region of interest" description="Disordered" evidence="6">
    <location>
        <begin position="1"/>
        <end position="41"/>
    </location>
</feature>
<dbReference type="Gene3D" id="3.100.10.10">
    <property type="match status" value="1"/>
</dbReference>
<proteinExistence type="inferred from homology"/>
<dbReference type="GO" id="GO:0003735">
    <property type="term" value="F:structural constituent of ribosome"/>
    <property type="evidence" value="ECO:0007669"/>
    <property type="project" value="InterPro"/>
</dbReference>
<dbReference type="SUPFAM" id="SSF52080">
    <property type="entry name" value="Ribosomal proteins L15p and L18e"/>
    <property type="match status" value="1"/>
</dbReference>
<evidence type="ECO:0000256" key="3">
    <source>
        <dbReference type="ARBA" id="ARBA00023274"/>
    </source>
</evidence>
<dbReference type="EMBL" id="JARGDL010000002">
    <property type="protein sequence ID" value="MDF1611020.1"/>
    <property type="molecule type" value="Genomic_DNA"/>
</dbReference>
<accession>A0AAE3P1E1</accession>
<dbReference type="PANTHER" id="PTHR12934">
    <property type="entry name" value="50S RIBOSOMAL PROTEIN L15"/>
    <property type="match status" value="1"/>
</dbReference>
<comment type="caution">
    <text evidence="8">The sequence shown here is derived from an EMBL/GenBank/DDBJ whole genome shotgun (WGS) entry which is preliminary data.</text>
</comment>
<keyword evidence="2 4" id="KW-0689">Ribosomal protein</keyword>
<evidence type="ECO:0000256" key="5">
    <source>
        <dbReference type="RuleBase" id="RU003888"/>
    </source>
</evidence>
<dbReference type="AlphaFoldDB" id="A0AAE3P1E1"/>
<keyword evidence="3 4" id="KW-0687">Ribonucleoprotein</keyword>